<dbReference type="AlphaFoldDB" id="A0A2I0AZH9"/>
<gene>
    <name evidence="1" type="ORF">AXF42_Ash019949</name>
</gene>
<organism evidence="1 2">
    <name type="scientific">Apostasia shenzhenica</name>
    <dbReference type="NCBI Taxonomy" id="1088818"/>
    <lineage>
        <taxon>Eukaryota</taxon>
        <taxon>Viridiplantae</taxon>
        <taxon>Streptophyta</taxon>
        <taxon>Embryophyta</taxon>
        <taxon>Tracheophyta</taxon>
        <taxon>Spermatophyta</taxon>
        <taxon>Magnoliopsida</taxon>
        <taxon>Liliopsida</taxon>
        <taxon>Asparagales</taxon>
        <taxon>Orchidaceae</taxon>
        <taxon>Apostasioideae</taxon>
        <taxon>Apostasia</taxon>
    </lineage>
</organism>
<name>A0A2I0AZH9_9ASPA</name>
<dbReference type="Proteomes" id="UP000236161">
    <property type="component" value="Unassembled WGS sequence"/>
</dbReference>
<dbReference type="OrthoDB" id="428159at2759"/>
<keyword evidence="2" id="KW-1185">Reference proteome</keyword>
<dbReference type="EMBL" id="KZ451934">
    <property type="protein sequence ID" value="PKA60960.1"/>
    <property type="molecule type" value="Genomic_DNA"/>
</dbReference>
<accession>A0A2I0AZH9</accession>
<evidence type="ECO:0000313" key="2">
    <source>
        <dbReference type="Proteomes" id="UP000236161"/>
    </source>
</evidence>
<proteinExistence type="predicted"/>
<reference evidence="1 2" key="1">
    <citation type="journal article" date="2017" name="Nature">
        <title>The Apostasia genome and the evolution of orchids.</title>
        <authorList>
            <person name="Zhang G.Q."/>
            <person name="Liu K.W."/>
            <person name="Li Z."/>
            <person name="Lohaus R."/>
            <person name="Hsiao Y.Y."/>
            <person name="Niu S.C."/>
            <person name="Wang J.Y."/>
            <person name="Lin Y.C."/>
            <person name="Xu Q."/>
            <person name="Chen L.J."/>
            <person name="Yoshida K."/>
            <person name="Fujiwara S."/>
            <person name="Wang Z.W."/>
            <person name="Zhang Y.Q."/>
            <person name="Mitsuda N."/>
            <person name="Wang M."/>
            <person name="Liu G.H."/>
            <person name="Pecoraro L."/>
            <person name="Huang H.X."/>
            <person name="Xiao X.J."/>
            <person name="Lin M."/>
            <person name="Wu X.Y."/>
            <person name="Wu W.L."/>
            <person name="Chen Y.Y."/>
            <person name="Chang S.B."/>
            <person name="Sakamoto S."/>
            <person name="Ohme-Takagi M."/>
            <person name="Yagi M."/>
            <person name="Zeng S.J."/>
            <person name="Shen C.Y."/>
            <person name="Yeh C.M."/>
            <person name="Luo Y.B."/>
            <person name="Tsai W.C."/>
            <person name="Van de Peer Y."/>
            <person name="Liu Z.J."/>
        </authorList>
    </citation>
    <scope>NUCLEOTIDE SEQUENCE [LARGE SCALE GENOMIC DNA]</scope>
    <source>
        <strain evidence="2">cv. Shenzhen</strain>
        <tissue evidence="1">Stem</tissue>
    </source>
</reference>
<dbReference type="STRING" id="1088818.A0A2I0AZH9"/>
<protein>
    <submittedName>
        <fullName evidence="1">Uncharacterized protein</fullName>
    </submittedName>
</protein>
<sequence length="838" mass="95151">MMLFSNFVLSKLTSRLRPWLLEDPESELRLGFLASQGYARSLSFNPSVLNPLIGDCTRLEFKLVEIGELRVCFRPWSSPSIVVEVQGLHNGASLHDAIVRLLHLDDPGNRFMTSWVDVISSCSEIKFHDTLLELQLIEESHVCLLEMDKCYFEPQFLRRTSFFRKFLGSFLMTGKGSELSISFHMLKFGMKKNDHVSCIISSSVFFAYIKLIGVNVWSNSICVPSMDIKLSPEVTKVLSLMLDVLSSNEHSAVRTGKELWRRAAERKHLLTGNPKSSFQNVVEMVVLWLRYVRIYNSLLKQVLTLEATYLKENLGKVPIRKRLTVHSKNQFGLIFELEQKLPAQAVAQARRIARKDPLFSSTDLIPSIGQVNSVLRKIFEPFWLLWKLICFVLLSISNSVSIFLKVLGLHYGSHWSRSLKHVNSSCFSFTEVLITFSFSTPRHSPITEEAKKEAEVNPPTFCLVVRQACIVCKTRDTKVSVFAALGEIKLCLCSLHVQLHRDFTGKRNKPLSLLRSGSHDQSKDIIWSSPALLCRPQEVTDDNSLKNFSIILDNHVRNLWLKWKKISETLELNILQEDKAFLLCEFKSYLTKPNVENTVHGLWKCSLNVGKLSIDLDYKSMFSAGFLLREMKPNNRWATRVGRKQATSFSSSNLGDNCEITVENKIEIYVNKFLAAISHKIPHKNIHAGVLISGLDIHISLEEKSSEVITPATAQGNSYHWFEVHIGIMELVIWPATKAVLAAITGEAHIGEATSQYIWLKEPRLLDTSLKHNEYVTFNSHVRHTLNASLRFTALSASSGFKFSTYTQILEPVSLEIMASICRYKAPAYNSPLFNAFV</sequence>
<evidence type="ECO:0000313" key="1">
    <source>
        <dbReference type="EMBL" id="PKA60960.1"/>
    </source>
</evidence>